<proteinExistence type="predicted"/>
<dbReference type="RefSeq" id="XP_018011906.1">
    <property type="nucleotide sequence ID" value="XM_018156417.2"/>
</dbReference>
<evidence type="ECO:0000313" key="3">
    <source>
        <dbReference type="RefSeq" id="XP_018011906.1"/>
    </source>
</evidence>
<dbReference type="Proteomes" id="UP000694843">
    <property type="component" value="Unplaced"/>
</dbReference>
<dbReference type="RefSeq" id="XP_018011909.1">
    <property type="nucleotide sequence ID" value="XM_018156420.2"/>
</dbReference>
<dbReference type="RefSeq" id="XP_018011907.1">
    <property type="nucleotide sequence ID" value="XM_018156418.2"/>
</dbReference>
<evidence type="ECO:0000313" key="1">
    <source>
        <dbReference type="Proteomes" id="UP000694843"/>
    </source>
</evidence>
<gene>
    <name evidence="2 3 4 5 6 7 8" type="primary">LOC108669126</name>
</gene>
<evidence type="ECO:0000313" key="5">
    <source>
        <dbReference type="RefSeq" id="XP_018011908.1"/>
    </source>
</evidence>
<name>A0A8B7NE78_HYAAZ</name>
<sequence length="227" mass="25659">MQKLATPSPNIAPFCPGASYIFGQLSHTIHWDEYLEYKKAGELLSKDAQITPSINRKVVWFTLNINPEPNEHNKYGNVSFYISMEKLAVRFASYYLPKSFNLLDRNDGPNEESSSWLLWTRETIGSLAVVDLNSSFSPLQFSSGKWIYNSKYNFNLPSLEIALDVTGMNINNYLRSLYEQSIVVAVNHCDAVGAAADQALLTTHRNACQSYNFYGHACPTPYSKFET</sequence>
<evidence type="ECO:0000313" key="4">
    <source>
        <dbReference type="RefSeq" id="XP_018011907.1"/>
    </source>
</evidence>
<accession>A0A8B7NE78</accession>
<dbReference type="AlphaFoldDB" id="A0A8B7NE78"/>
<dbReference type="RefSeq" id="XP_018011910.1">
    <property type="nucleotide sequence ID" value="XM_018156421.2"/>
</dbReference>
<evidence type="ECO:0000313" key="2">
    <source>
        <dbReference type="RefSeq" id="XP_018011905.1"/>
    </source>
</evidence>
<dbReference type="RefSeq" id="XP_018011905.1">
    <property type="nucleotide sequence ID" value="XM_018156416.2"/>
</dbReference>
<protein>
    <submittedName>
        <fullName evidence="2 3">Uncharacterized protein LOC108669126</fullName>
    </submittedName>
</protein>
<keyword evidence="1" id="KW-1185">Reference proteome</keyword>
<dbReference type="GeneID" id="108669126"/>
<dbReference type="KEGG" id="hazt:108669126"/>
<dbReference type="RefSeq" id="XP_018011913.1">
    <property type="nucleotide sequence ID" value="XM_018156424.2"/>
</dbReference>
<organism evidence="1 7">
    <name type="scientific">Hyalella azteca</name>
    <name type="common">Amphipod</name>
    <dbReference type="NCBI Taxonomy" id="294128"/>
    <lineage>
        <taxon>Eukaryota</taxon>
        <taxon>Metazoa</taxon>
        <taxon>Ecdysozoa</taxon>
        <taxon>Arthropoda</taxon>
        <taxon>Crustacea</taxon>
        <taxon>Multicrustacea</taxon>
        <taxon>Malacostraca</taxon>
        <taxon>Eumalacostraca</taxon>
        <taxon>Peracarida</taxon>
        <taxon>Amphipoda</taxon>
        <taxon>Senticaudata</taxon>
        <taxon>Talitrida</taxon>
        <taxon>Talitroidea</taxon>
        <taxon>Hyalellidae</taxon>
        <taxon>Hyalella</taxon>
    </lineage>
</organism>
<evidence type="ECO:0000313" key="8">
    <source>
        <dbReference type="RefSeq" id="XP_018011913.1"/>
    </source>
</evidence>
<evidence type="ECO:0000313" key="6">
    <source>
        <dbReference type="RefSeq" id="XP_018011909.1"/>
    </source>
</evidence>
<evidence type="ECO:0000313" key="7">
    <source>
        <dbReference type="RefSeq" id="XP_018011910.1"/>
    </source>
</evidence>
<dbReference type="RefSeq" id="XP_018011908.1">
    <property type="nucleotide sequence ID" value="XM_018156419.2"/>
</dbReference>
<reference evidence="2 3" key="1">
    <citation type="submission" date="2025-04" db="UniProtKB">
        <authorList>
            <consortium name="RefSeq"/>
        </authorList>
    </citation>
    <scope>IDENTIFICATION</scope>
    <source>
        <tissue evidence="2 3">Whole organism</tissue>
    </source>
</reference>